<dbReference type="InterPro" id="IPR008920">
    <property type="entry name" value="TF_FadR/GntR_C"/>
</dbReference>
<dbReference type="GO" id="GO:0003700">
    <property type="term" value="F:DNA-binding transcription factor activity"/>
    <property type="evidence" value="ECO:0007669"/>
    <property type="project" value="InterPro"/>
</dbReference>
<dbReference type="RefSeq" id="WP_304123873.1">
    <property type="nucleotide sequence ID" value="NZ_DYZA01000233.1"/>
</dbReference>
<dbReference type="Pfam" id="PF07729">
    <property type="entry name" value="FCD"/>
    <property type="match status" value="1"/>
</dbReference>
<dbReference type="InterPro" id="IPR036388">
    <property type="entry name" value="WH-like_DNA-bd_sf"/>
</dbReference>
<sequence length="231" mass="26314">MQFKKETYSIQAASYIRNLIRSGVLKPGQPVREAQISEELNISRAPIREALLMLAHQGLISSEPQKGKYVRSMSAKEIYDSYVVAGILEGAAVAQSLCRWTEKEESAFAEVVRRLDEQVNYAVDLDTLSEIDEAFHMTLLSACTNERLIDLARTSCSSLAKFLYYTYWRTLFTPKEFYDRHHLIAEAVQGRNLMHIEMVLRGHYEEVGLRLSELVHDVPTDGGRAKTRVRA</sequence>
<dbReference type="CDD" id="cd07377">
    <property type="entry name" value="WHTH_GntR"/>
    <property type="match status" value="1"/>
</dbReference>
<dbReference type="SMART" id="SM00895">
    <property type="entry name" value="FCD"/>
    <property type="match status" value="1"/>
</dbReference>
<dbReference type="AlphaFoldDB" id="A0A921AYI7"/>
<dbReference type="Proteomes" id="UP000698963">
    <property type="component" value="Unassembled WGS sequence"/>
</dbReference>
<comment type="caution">
    <text evidence="5">The sequence shown here is derived from an EMBL/GenBank/DDBJ whole genome shotgun (WGS) entry which is preliminary data.</text>
</comment>
<evidence type="ECO:0000256" key="3">
    <source>
        <dbReference type="ARBA" id="ARBA00023163"/>
    </source>
</evidence>
<keyword evidence="2" id="KW-0238">DNA-binding</keyword>
<reference evidence="5" key="1">
    <citation type="journal article" date="2021" name="PeerJ">
        <title>Extensive microbial diversity within the chicken gut microbiome revealed by metagenomics and culture.</title>
        <authorList>
            <person name="Gilroy R."/>
            <person name="Ravi A."/>
            <person name="Getino M."/>
            <person name="Pursley I."/>
            <person name="Horton D.L."/>
            <person name="Alikhan N.F."/>
            <person name="Baker D."/>
            <person name="Gharbi K."/>
            <person name="Hall N."/>
            <person name="Watson M."/>
            <person name="Adriaenssens E.M."/>
            <person name="Foster-Nyarko E."/>
            <person name="Jarju S."/>
            <person name="Secka A."/>
            <person name="Antonio M."/>
            <person name="Oren A."/>
            <person name="Chaudhuri R.R."/>
            <person name="La Ragione R."/>
            <person name="Hildebrand F."/>
            <person name="Pallen M.J."/>
        </authorList>
    </citation>
    <scope>NUCLEOTIDE SEQUENCE</scope>
    <source>
        <strain evidence="5">ChiGjej2B2-19336</strain>
    </source>
</reference>
<feature type="domain" description="HTH gntR-type" evidence="4">
    <location>
        <begin position="6"/>
        <end position="73"/>
    </location>
</feature>
<dbReference type="Gene3D" id="1.10.10.10">
    <property type="entry name" value="Winged helix-like DNA-binding domain superfamily/Winged helix DNA-binding domain"/>
    <property type="match status" value="1"/>
</dbReference>
<evidence type="ECO:0000259" key="4">
    <source>
        <dbReference type="PROSITE" id="PS50949"/>
    </source>
</evidence>
<evidence type="ECO:0000256" key="1">
    <source>
        <dbReference type="ARBA" id="ARBA00023015"/>
    </source>
</evidence>
<proteinExistence type="predicted"/>
<gene>
    <name evidence="5" type="ORF">K8W16_11370</name>
</gene>
<protein>
    <submittedName>
        <fullName evidence="5">GntR family transcriptional regulator</fullName>
    </submittedName>
</protein>
<name>A0A921AYI7_9BACT</name>
<dbReference type="SUPFAM" id="SSF48008">
    <property type="entry name" value="GntR ligand-binding domain-like"/>
    <property type="match status" value="1"/>
</dbReference>
<evidence type="ECO:0000313" key="5">
    <source>
        <dbReference type="EMBL" id="HJD98230.1"/>
    </source>
</evidence>
<dbReference type="Pfam" id="PF00392">
    <property type="entry name" value="GntR"/>
    <property type="match status" value="1"/>
</dbReference>
<dbReference type="SUPFAM" id="SSF46785">
    <property type="entry name" value="Winged helix' DNA-binding domain"/>
    <property type="match status" value="1"/>
</dbReference>
<organism evidence="5 6">
    <name type="scientific">Mailhella massiliensis</name>
    <dbReference type="NCBI Taxonomy" id="1903261"/>
    <lineage>
        <taxon>Bacteria</taxon>
        <taxon>Pseudomonadati</taxon>
        <taxon>Thermodesulfobacteriota</taxon>
        <taxon>Desulfovibrionia</taxon>
        <taxon>Desulfovibrionales</taxon>
        <taxon>Desulfovibrionaceae</taxon>
        <taxon>Mailhella</taxon>
    </lineage>
</organism>
<dbReference type="InterPro" id="IPR036390">
    <property type="entry name" value="WH_DNA-bd_sf"/>
</dbReference>
<keyword evidence="3" id="KW-0804">Transcription</keyword>
<dbReference type="EMBL" id="DYZA01000233">
    <property type="protein sequence ID" value="HJD98230.1"/>
    <property type="molecule type" value="Genomic_DNA"/>
</dbReference>
<dbReference type="PANTHER" id="PTHR43537:SF24">
    <property type="entry name" value="GLUCONATE OPERON TRANSCRIPTIONAL REPRESSOR"/>
    <property type="match status" value="1"/>
</dbReference>
<evidence type="ECO:0000256" key="2">
    <source>
        <dbReference type="ARBA" id="ARBA00023125"/>
    </source>
</evidence>
<keyword evidence="1" id="KW-0805">Transcription regulation</keyword>
<reference evidence="5" key="2">
    <citation type="submission" date="2021-09" db="EMBL/GenBank/DDBJ databases">
        <authorList>
            <person name="Gilroy R."/>
        </authorList>
    </citation>
    <scope>NUCLEOTIDE SEQUENCE</scope>
    <source>
        <strain evidence="5">ChiGjej2B2-19336</strain>
    </source>
</reference>
<evidence type="ECO:0000313" key="6">
    <source>
        <dbReference type="Proteomes" id="UP000698963"/>
    </source>
</evidence>
<dbReference type="PANTHER" id="PTHR43537">
    <property type="entry name" value="TRANSCRIPTIONAL REGULATOR, GNTR FAMILY"/>
    <property type="match status" value="1"/>
</dbReference>
<accession>A0A921AYI7</accession>
<dbReference type="SMART" id="SM00345">
    <property type="entry name" value="HTH_GNTR"/>
    <property type="match status" value="1"/>
</dbReference>
<dbReference type="InterPro" id="IPR011711">
    <property type="entry name" value="GntR_C"/>
</dbReference>
<dbReference type="InterPro" id="IPR000524">
    <property type="entry name" value="Tscrpt_reg_HTH_GntR"/>
</dbReference>
<dbReference type="PROSITE" id="PS50949">
    <property type="entry name" value="HTH_GNTR"/>
    <property type="match status" value="1"/>
</dbReference>
<dbReference type="GO" id="GO:0003677">
    <property type="term" value="F:DNA binding"/>
    <property type="evidence" value="ECO:0007669"/>
    <property type="project" value="UniProtKB-KW"/>
</dbReference>
<dbReference type="Gene3D" id="1.20.120.530">
    <property type="entry name" value="GntR ligand-binding domain-like"/>
    <property type="match status" value="1"/>
</dbReference>